<gene>
    <name evidence="1" type="ORF">EHO61_08865</name>
</gene>
<evidence type="ECO:0000313" key="2">
    <source>
        <dbReference type="Proteomes" id="UP000297855"/>
    </source>
</evidence>
<keyword evidence="2" id="KW-1185">Reference proteome</keyword>
<sequence>MTAKKAQSSNIYKLQGEKLGEFNGFEIDISEFEERPPFLGRDNRGFAGIVLFLRHIQNAIGDFSIRLTTGNTEIIRNKKEKSILIINSEELQKYTTNVFTGRTESDRRLAEDFVFRHKISDVPPIEAGKIESILSKETNFSDLSKVDQKSILKLFKKSRGDVSDDVWEFVRHIQSDRIQSIIQELERGISEEETKSQKKSYWKDLILELVHLSSGKALEGILSKLNMIPTEYRKSFSFAGPTTLRVYSVLSPDTPLLSWDQKKKSCNWSSDLSKEIDSLSKLLYTLEHSKTDRTKIEKFLKIPENFLNFEAILVAGSSKEVSASPNKKEFQTLRGILRGTKVLTFEEFIAIQRK</sequence>
<dbReference type="OrthoDB" id="9823806at2"/>
<dbReference type="Proteomes" id="UP000297855">
    <property type="component" value="Unassembled WGS sequence"/>
</dbReference>
<dbReference type="AlphaFoldDB" id="A0A4R9GPQ4"/>
<dbReference type="RefSeq" id="WP_135813260.1">
    <property type="nucleotide sequence ID" value="NZ_RQEV01000009.1"/>
</dbReference>
<evidence type="ECO:0000313" key="1">
    <source>
        <dbReference type="EMBL" id="TGK19002.1"/>
    </source>
</evidence>
<accession>A0A4R9GPQ4</accession>
<comment type="caution">
    <text evidence="1">The sequence shown here is derived from an EMBL/GenBank/DDBJ whole genome shotgun (WGS) entry which is preliminary data.</text>
</comment>
<organism evidence="1 2">
    <name type="scientific">Leptospira fluminis</name>
    <dbReference type="NCBI Taxonomy" id="2484979"/>
    <lineage>
        <taxon>Bacteria</taxon>
        <taxon>Pseudomonadati</taxon>
        <taxon>Spirochaetota</taxon>
        <taxon>Spirochaetia</taxon>
        <taxon>Leptospirales</taxon>
        <taxon>Leptospiraceae</taxon>
        <taxon>Leptospira</taxon>
    </lineage>
</organism>
<reference evidence="1" key="1">
    <citation type="journal article" date="2019" name="PLoS Negl. Trop. Dis.">
        <title>Revisiting the worldwide diversity of Leptospira species in the environment.</title>
        <authorList>
            <person name="Vincent A.T."/>
            <person name="Schiettekatte O."/>
            <person name="Bourhy P."/>
            <person name="Veyrier F.J."/>
            <person name="Picardeau M."/>
        </authorList>
    </citation>
    <scope>NUCLEOTIDE SEQUENCE [LARGE SCALE GENOMIC DNA]</scope>
    <source>
        <strain evidence="1">SCS5</strain>
    </source>
</reference>
<dbReference type="EMBL" id="RQEV01000009">
    <property type="protein sequence ID" value="TGK19002.1"/>
    <property type="molecule type" value="Genomic_DNA"/>
</dbReference>
<name>A0A4R9GPQ4_9LEPT</name>
<protein>
    <submittedName>
        <fullName evidence="1">DUF4263 domain-containing protein</fullName>
    </submittedName>
</protein>
<proteinExistence type="predicted"/>